<sequence>MHSAVTRLITKVKDVPQCNNIDCELERLEDKTNELSKVDEEKLSTVLVGVQAAINSRPLVYKEGIGDTEEALTPGHFLSQKLPKVPSGPDPT</sequence>
<accession>A0A8X6LKE2</accession>
<comment type="caution">
    <text evidence="2">The sequence shown here is derived from an EMBL/GenBank/DDBJ whole genome shotgun (WGS) entry which is preliminary data.</text>
</comment>
<evidence type="ECO:0000256" key="1">
    <source>
        <dbReference type="SAM" id="MobiDB-lite"/>
    </source>
</evidence>
<feature type="region of interest" description="Disordered" evidence="1">
    <location>
        <begin position="72"/>
        <end position="92"/>
    </location>
</feature>
<proteinExistence type="predicted"/>
<dbReference type="EMBL" id="BMAO01036784">
    <property type="protein sequence ID" value="GFR13045.1"/>
    <property type="molecule type" value="Genomic_DNA"/>
</dbReference>
<dbReference type="OrthoDB" id="6763816at2759"/>
<name>A0A8X6LKE2_TRICU</name>
<evidence type="ECO:0000313" key="2">
    <source>
        <dbReference type="EMBL" id="GFR13045.1"/>
    </source>
</evidence>
<reference evidence="2" key="1">
    <citation type="submission" date="2020-07" db="EMBL/GenBank/DDBJ databases">
        <title>Multicomponent nature underlies the extraordinary mechanical properties of spider dragline silk.</title>
        <authorList>
            <person name="Kono N."/>
            <person name="Nakamura H."/>
            <person name="Mori M."/>
            <person name="Yoshida Y."/>
            <person name="Ohtoshi R."/>
            <person name="Malay A.D."/>
            <person name="Moran D.A.P."/>
            <person name="Tomita M."/>
            <person name="Numata K."/>
            <person name="Arakawa K."/>
        </authorList>
    </citation>
    <scope>NUCLEOTIDE SEQUENCE</scope>
</reference>
<protein>
    <submittedName>
        <fullName evidence="2">Uncharacterized protein</fullName>
    </submittedName>
</protein>
<dbReference type="AlphaFoldDB" id="A0A8X6LKE2"/>
<evidence type="ECO:0000313" key="3">
    <source>
        <dbReference type="Proteomes" id="UP000887116"/>
    </source>
</evidence>
<dbReference type="Proteomes" id="UP000887116">
    <property type="component" value="Unassembled WGS sequence"/>
</dbReference>
<gene>
    <name evidence="2" type="ORF">TNCT_622931</name>
</gene>
<keyword evidence="3" id="KW-1185">Reference proteome</keyword>
<organism evidence="2 3">
    <name type="scientific">Trichonephila clavata</name>
    <name type="common">Joro spider</name>
    <name type="synonym">Nephila clavata</name>
    <dbReference type="NCBI Taxonomy" id="2740835"/>
    <lineage>
        <taxon>Eukaryota</taxon>
        <taxon>Metazoa</taxon>
        <taxon>Ecdysozoa</taxon>
        <taxon>Arthropoda</taxon>
        <taxon>Chelicerata</taxon>
        <taxon>Arachnida</taxon>
        <taxon>Araneae</taxon>
        <taxon>Araneomorphae</taxon>
        <taxon>Entelegynae</taxon>
        <taxon>Araneoidea</taxon>
        <taxon>Nephilidae</taxon>
        <taxon>Trichonephila</taxon>
    </lineage>
</organism>